<reference evidence="2 3" key="1">
    <citation type="submission" date="2019-04" db="EMBL/GenBank/DDBJ databases">
        <authorList>
            <person name="Hwang J.C."/>
        </authorList>
    </citation>
    <scope>NUCLEOTIDE SEQUENCE [LARGE SCALE GENOMIC DNA]</scope>
    <source>
        <strain evidence="2 3">IMCC35002</strain>
    </source>
</reference>
<name>A0A4U1BS26_9GAMM</name>
<evidence type="ECO:0000256" key="1">
    <source>
        <dbReference type="SAM" id="Phobius"/>
    </source>
</evidence>
<evidence type="ECO:0000313" key="2">
    <source>
        <dbReference type="EMBL" id="TKB54706.1"/>
    </source>
</evidence>
<dbReference type="AlphaFoldDB" id="A0A4U1BS26"/>
<sequence length="96" mass="10851">MLLSIISALFGLVLTEACLKLMTDLHFSSAVIQMSEVSLITFTHLLFAMGFIMQYQSKHLLQLSNFEYQAHQKYGMKASAGFLVLSLTLFELLKML</sequence>
<dbReference type="RefSeq" id="WP_136863506.1">
    <property type="nucleotide sequence ID" value="NZ_SWCJ01000007.1"/>
</dbReference>
<accession>A0A4U1BS26</accession>
<protein>
    <submittedName>
        <fullName evidence="2">Uncharacterized protein</fullName>
    </submittedName>
</protein>
<dbReference type="Proteomes" id="UP000305675">
    <property type="component" value="Unassembled WGS sequence"/>
</dbReference>
<keyword evidence="1" id="KW-0812">Transmembrane</keyword>
<evidence type="ECO:0000313" key="3">
    <source>
        <dbReference type="Proteomes" id="UP000305675"/>
    </source>
</evidence>
<proteinExistence type="predicted"/>
<gene>
    <name evidence="2" type="ORF">FCL42_11170</name>
</gene>
<organism evidence="2 3">
    <name type="scientific">Ferrimonas aestuarii</name>
    <dbReference type="NCBI Taxonomy" id="2569539"/>
    <lineage>
        <taxon>Bacteria</taxon>
        <taxon>Pseudomonadati</taxon>
        <taxon>Pseudomonadota</taxon>
        <taxon>Gammaproteobacteria</taxon>
        <taxon>Alteromonadales</taxon>
        <taxon>Ferrimonadaceae</taxon>
        <taxon>Ferrimonas</taxon>
    </lineage>
</organism>
<dbReference type="EMBL" id="SWCJ01000007">
    <property type="protein sequence ID" value="TKB54706.1"/>
    <property type="molecule type" value="Genomic_DNA"/>
</dbReference>
<feature type="transmembrane region" description="Helical" evidence="1">
    <location>
        <begin position="31"/>
        <end position="53"/>
    </location>
</feature>
<keyword evidence="1" id="KW-1133">Transmembrane helix</keyword>
<keyword evidence="3" id="KW-1185">Reference proteome</keyword>
<keyword evidence="1" id="KW-0472">Membrane</keyword>
<comment type="caution">
    <text evidence="2">The sequence shown here is derived from an EMBL/GenBank/DDBJ whole genome shotgun (WGS) entry which is preliminary data.</text>
</comment>